<keyword evidence="1" id="KW-0732">Signal</keyword>
<dbReference type="AlphaFoldDB" id="A0A9X8QUI5"/>
<dbReference type="EMBL" id="FRBK01000009">
    <property type="protein sequence ID" value="SHM21637.1"/>
    <property type="molecule type" value="Genomic_DNA"/>
</dbReference>
<evidence type="ECO:0008006" key="4">
    <source>
        <dbReference type="Google" id="ProtNLM"/>
    </source>
</evidence>
<organism evidence="2 3">
    <name type="scientific">Streptomyces yunnanensis</name>
    <dbReference type="NCBI Taxonomy" id="156453"/>
    <lineage>
        <taxon>Bacteria</taxon>
        <taxon>Bacillati</taxon>
        <taxon>Actinomycetota</taxon>
        <taxon>Actinomycetes</taxon>
        <taxon>Kitasatosporales</taxon>
        <taxon>Streptomycetaceae</taxon>
        <taxon>Streptomyces</taxon>
    </lineage>
</organism>
<accession>A0A9X8QUI5</accession>
<name>A0A9X8QUI5_9ACTN</name>
<dbReference type="Proteomes" id="UP000184388">
    <property type="component" value="Unassembled WGS sequence"/>
</dbReference>
<evidence type="ECO:0000313" key="3">
    <source>
        <dbReference type="Proteomes" id="UP000184388"/>
    </source>
</evidence>
<feature type="chain" id="PRO_5040920677" description="Peptidase inhibitor family I36" evidence="1">
    <location>
        <begin position="28"/>
        <end position="95"/>
    </location>
</feature>
<reference evidence="3" key="1">
    <citation type="submission" date="2016-11" db="EMBL/GenBank/DDBJ databases">
        <authorList>
            <person name="Jaros S."/>
            <person name="Januszkiewicz K."/>
            <person name="Wedrychowicz H."/>
        </authorList>
    </citation>
    <scope>NUCLEOTIDE SEQUENCE [LARGE SCALE GENOMIC DNA]</scope>
    <source>
        <strain evidence="3">CGMCC 4.3555</strain>
    </source>
</reference>
<comment type="caution">
    <text evidence="2">The sequence shown here is derived from an EMBL/GenBank/DDBJ whole genome shotgun (WGS) entry which is preliminary data.</text>
</comment>
<proteinExistence type="predicted"/>
<sequence>MGKAMRVAAGALGAGALLLSAAGTASAKGGGGEGLLFDQDIRCMPSFSLLLPPTDGGCITNVFIDNQKRVARASQQAGTYISGGAAWTSRGGGRR</sequence>
<evidence type="ECO:0000256" key="1">
    <source>
        <dbReference type="SAM" id="SignalP"/>
    </source>
</evidence>
<protein>
    <recommendedName>
        <fullName evidence="4">Peptidase inhibitor family I36</fullName>
    </recommendedName>
</protein>
<gene>
    <name evidence="2" type="ORF">SAMN05216268_109143</name>
</gene>
<evidence type="ECO:0000313" key="2">
    <source>
        <dbReference type="EMBL" id="SHM21637.1"/>
    </source>
</evidence>
<feature type="signal peptide" evidence="1">
    <location>
        <begin position="1"/>
        <end position="27"/>
    </location>
</feature>